<feature type="binding site" evidence="5">
    <location>
        <position position="331"/>
    </location>
    <ligand>
        <name>Fe cation</name>
        <dbReference type="ChEBI" id="CHEBI:24875"/>
        <note>catalytic</note>
    </ligand>
</feature>
<sequence>MGLIEDLLLALDKKRPRPRSFRPNPYLEGNFAPVGRESDAPSLEVLEGEVPRALRGTLYRMSPGPRFEPPNPDLYHWFDGDGMIDAFALEDGRVSHKNRWVRTEKLALEERAGHALYGGIRDLALSTTIEGWLALGFSGQELITLQAQALLGKGPSHEQFERILRAVDRSNTSIQNMAGRLLTLVEGSAAHEIDPVTLATTGRFDFGGVVQPGKGGMVAHPKIEPGTETIYTFGYWGGRGGLTYHVFGKDGSPRLSRDIEAPFPSMMHDFSVTETRAVFYHLPAVFRVDDMKSPNTVRWQPSRGARIGVVLRDDPAAPVRWYDIPPCYVFHPMNAFDDGNTVVLDIVRYPRLPLFDPGGETLNPSIEEYPPGLLVRLRLDLDTGRISETVLDDAPCEFPVVDPRFATRRHRYGWVAARLAPTCGRGIMNAIGRVDFETGEVRYRNLGRSTYTNEALFLPRDERAPEGDGYLITTVYHADEGTSDLLILDATHIDAEPVAVVRARQRVPFGFHGTWVPASG</sequence>
<dbReference type="RefSeq" id="WP_136935955.1">
    <property type="nucleotide sequence ID" value="NZ_SSMQ01000108.1"/>
</dbReference>
<keyword evidence="7" id="KW-1185">Reference proteome</keyword>
<proteinExistence type="inferred from homology"/>
<dbReference type="OrthoDB" id="6636843at2"/>
<keyword evidence="4 5" id="KW-0408">Iron</keyword>
<organism evidence="6 7">
    <name type="scientific">Polyangium fumosum</name>
    <dbReference type="NCBI Taxonomy" id="889272"/>
    <lineage>
        <taxon>Bacteria</taxon>
        <taxon>Pseudomonadati</taxon>
        <taxon>Myxococcota</taxon>
        <taxon>Polyangia</taxon>
        <taxon>Polyangiales</taxon>
        <taxon>Polyangiaceae</taxon>
        <taxon>Polyangium</taxon>
    </lineage>
</organism>
<keyword evidence="2 5" id="KW-0479">Metal-binding</keyword>
<accession>A0A4U1IKW9</accession>
<feature type="binding site" evidence="5">
    <location>
        <position position="268"/>
    </location>
    <ligand>
        <name>Fe cation</name>
        <dbReference type="ChEBI" id="CHEBI:24875"/>
        <note>catalytic</note>
    </ligand>
</feature>
<dbReference type="GO" id="GO:0010436">
    <property type="term" value="F:carotenoid dioxygenase activity"/>
    <property type="evidence" value="ECO:0007669"/>
    <property type="project" value="TreeGrafter"/>
</dbReference>
<keyword evidence="6" id="KW-0223">Dioxygenase</keyword>
<dbReference type="InterPro" id="IPR004294">
    <property type="entry name" value="Carotenoid_Oase"/>
</dbReference>
<dbReference type="Proteomes" id="UP000309215">
    <property type="component" value="Unassembled WGS sequence"/>
</dbReference>
<evidence type="ECO:0000256" key="4">
    <source>
        <dbReference type="ARBA" id="ARBA00023004"/>
    </source>
</evidence>
<dbReference type="PANTHER" id="PTHR10543:SF89">
    <property type="entry name" value="CAROTENOID 9,10(9',10')-CLEAVAGE DIOXYGENASE 1"/>
    <property type="match status" value="1"/>
</dbReference>
<keyword evidence="3" id="KW-0560">Oxidoreductase</keyword>
<name>A0A4U1IKW9_9BACT</name>
<dbReference type="EMBL" id="SSMQ01000108">
    <property type="protein sequence ID" value="TKC94600.1"/>
    <property type="molecule type" value="Genomic_DNA"/>
</dbReference>
<comment type="similarity">
    <text evidence="1">Belongs to the carotenoid oxygenase family.</text>
</comment>
<evidence type="ECO:0000313" key="6">
    <source>
        <dbReference type="EMBL" id="TKC94600.1"/>
    </source>
</evidence>
<evidence type="ECO:0000313" key="7">
    <source>
        <dbReference type="Proteomes" id="UP000309215"/>
    </source>
</evidence>
<evidence type="ECO:0000256" key="3">
    <source>
        <dbReference type="ARBA" id="ARBA00023002"/>
    </source>
</evidence>
<evidence type="ECO:0000256" key="5">
    <source>
        <dbReference type="PIRSR" id="PIRSR604294-1"/>
    </source>
</evidence>
<evidence type="ECO:0000256" key="2">
    <source>
        <dbReference type="ARBA" id="ARBA00022723"/>
    </source>
</evidence>
<dbReference type="GO" id="GO:0016121">
    <property type="term" value="P:carotene catabolic process"/>
    <property type="evidence" value="ECO:0007669"/>
    <property type="project" value="TreeGrafter"/>
</dbReference>
<dbReference type="AlphaFoldDB" id="A0A4U1IKW9"/>
<feature type="binding site" evidence="5">
    <location>
        <position position="220"/>
    </location>
    <ligand>
        <name>Fe cation</name>
        <dbReference type="ChEBI" id="CHEBI:24875"/>
        <note>catalytic</note>
    </ligand>
</feature>
<gene>
    <name evidence="6" type="ORF">E8A74_48205</name>
</gene>
<reference evidence="6 7" key="1">
    <citation type="submission" date="2019-04" db="EMBL/GenBank/DDBJ databases">
        <authorList>
            <person name="Li Y."/>
            <person name="Wang J."/>
        </authorList>
    </citation>
    <scope>NUCLEOTIDE SEQUENCE [LARGE SCALE GENOMIC DNA]</scope>
    <source>
        <strain evidence="6 7">DSM 14668</strain>
    </source>
</reference>
<dbReference type="PANTHER" id="PTHR10543">
    <property type="entry name" value="BETA-CAROTENE DIOXYGENASE"/>
    <property type="match status" value="1"/>
</dbReference>
<protein>
    <submittedName>
        <fullName evidence="6">9-cis-epoxycarotenoid dioxygenase</fullName>
    </submittedName>
</protein>
<dbReference type="GO" id="GO:0046872">
    <property type="term" value="F:metal ion binding"/>
    <property type="evidence" value="ECO:0007669"/>
    <property type="project" value="UniProtKB-KW"/>
</dbReference>
<dbReference type="Pfam" id="PF03055">
    <property type="entry name" value="RPE65"/>
    <property type="match status" value="1"/>
</dbReference>
<evidence type="ECO:0000256" key="1">
    <source>
        <dbReference type="ARBA" id="ARBA00006787"/>
    </source>
</evidence>
<comment type="caution">
    <text evidence="6">The sequence shown here is derived from an EMBL/GenBank/DDBJ whole genome shotgun (WGS) entry which is preliminary data.</text>
</comment>
<feature type="binding site" evidence="5">
    <location>
        <position position="512"/>
    </location>
    <ligand>
        <name>Fe cation</name>
        <dbReference type="ChEBI" id="CHEBI:24875"/>
        <note>catalytic</note>
    </ligand>
</feature>
<comment type="cofactor">
    <cofactor evidence="5">
        <name>Fe(2+)</name>
        <dbReference type="ChEBI" id="CHEBI:29033"/>
    </cofactor>
    <text evidence="5">Binds 1 Fe(2+) ion per subunit.</text>
</comment>